<dbReference type="Proteomes" id="UP000248584">
    <property type="component" value="Unassembled WGS sequence"/>
</dbReference>
<gene>
    <name evidence="1" type="ORF">LX97_02835</name>
</gene>
<proteinExistence type="predicted"/>
<accession>A0ABX5PVN2</accession>
<protein>
    <submittedName>
        <fullName evidence="1">Uncharacterized protein</fullName>
    </submittedName>
</protein>
<dbReference type="PROSITE" id="PS51257">
    <property type="entry name" value="PROKAR_LIPOPROTEIN"/>
    <property type="match status" value="1"/>
</dbReference>
<keyword evidence="2" id="KW-1185">Reference proteome</keyword>
<name>A0ABX5PVN2_9FLAO</name>
<evidence type="ECO:0000313" key="2">
    <source>
        <dbReference type="Proteomes" id="UP000248584"/>
    </source>
</evidence>
<dbReference type="EMBL" id="QKZR01000005">
    <property type="protein sequence ID" value="PZX38254.1"/>
    <property type="molecule type" value="Genomic_DNA"/>
</dbReference>
<comment type="caution">
    <text evidence="1">The sequence shown here is derived from an EMBL/GenBank/DDBJ whole genome shotgun (WGS) entry which is preliminary data.</text>
</comment>
<evidence type="ECO:0000313" key="1">
    <source>
        <dbReference type="EMBL" id="PZX38254.1"/>
    </source>
</evidence>
<organism evidence="1 2">
    <name type="scientific">Nonlabens dokdonensis</name>
    <dbReference type="NCBI Taxonomy" id="328515"/>
    <lineage>
        <taxon>Bacteria</taxon>
        <taxon>Pseudomonadati</taxon>
        <taxon>Bacteroidota</taxon>
        <taxon>Flavobacteriia</taxon>
        <taxon>Flavobacteriales</taxon>
        <taxon>Flavobacteriaceae</taxon>
        <taxon>Nonlabens</taxon>
    </lineage>
</organism>
<reference evidence="1 2" key="1">
    <citation type="submission" date="2018-06" db="EMBL/GenBank/DDBJ databases">
        <title>Genomic Encyclopedia of Archaeal and Bacterial Type Strains, Phase II (KMG-II): from individual species to whole genera.</title>
        <authorList>
            <person name="Goeker M."/>
        </authorList>
    </citation>
    <scope>NUCLEOTIDE SEQUENCE [LARGE SCALE GENOMIC DNA]</scope>
    <source>
        <strain evidence="1 2">DSM 17205</strain>
    </source>
</reference>
<dbReference type="RefSeq" id="WP_041567224.1">
    <property type="nucleotide sequence ID" value="NZ_QKZR01000005.1"/>
</dbReference>
<sequence>MNRFSSVTFLLAISCVFFTQAQKDSIYDRYTHKFRLESISVIPTYVGLGLENNKDVLSLNGTFSYKRHLLGIDYLEIVFKTENNNQFTRNNYNLIGLSYGYATVFDKKWRIHNDIGLGRIKVRKEREGRSLQAESGINFRLSTTVYYDVFKRLAVGSTLAYNLNNIESIPEIGLAFNYKFRNKNERLLIKEKREERVRKNDSIEAKKLEEYKHLDLPVKILNRKINRFSFSLHFSFFDNINGVKPHIAGIQASYLLKNNGIISLGQTGVTEKIINDEGDRFRNRFRTVYVTYGKRFITENYFIEFNTGLNYFEYEKDRILPRLIGNDFETIETKTSIGLPLITRAGVYLGNHFELGLRSDYQLNFVKPTFSISFFLAYSF</sequence>